<evidence type="ECO:0000313" key="4">
    <source>
        <dbReference type="EMBL" id="PWZ28043.1"/>
    </source>
</evidence>
<reference evidence="4 6" key="1">
    <citation type="journal article" date="2018" name="Nat. Genet.">
        <title>Extensive intraspecific gene order and gene structural variations between Mo17 and other maize genomes.</title>
        <authorList>
            <person name="Sun S."/>
            <person name="Zhou Y."/>
            <person name="Chen J."/>
            <person name="Shi J."/>
            <person name="Zhao H."/>
            <person name="Zhao H."/>
            <person name="Song W."/>
            <person name="Zhang M."/>
            <person name="Cui Y."/>
            <person name="Dong X."/>
            <person name="Liu H."/>
            <person name="Ma X."/>
            <person name="Jiao Y."/>
            <person name="Wang B."/>
            <person name="Wei X."/>
            <person name="Stein J.C."/>
            <person name="Glaubitz J.C."/>
            <person name="Lu F."/>
            <person name="Yu G."/>
            <person name="Liang C."/>
            <person name="Fengler K."/>
            <person name="Li B."/>
            <person name="Rafalski A."/>
            <person name="Schnable P.S."/>
            <person name="Ware D.H."/>
            <person name="Buckler E.S."/>
            <person name="Lai J."/>
        </authorList>
    </citation>
    <scope>NUCLEOTIDE SEQUENCE [LARGE SCALE GENOMIC DNA]</scope>
    <source>
        <strain evidence="6">cv. Missouri 17</strain>
        <tissue evidence="4">Seedling</tissue>
    </source>
</reference>
<accession>A0A3L6F436</accession>
<dbReference type="PANTHER" id="PTHR47770">
    <property type="entry name" value="PLANT UBX DOMAIN-CONTAINING PROTEIN 11"/>
    <property type="match status" value="1"/>
</dbReference>
<evidence type="ECO:0000259" key="2">
    <source>
        <dbReference type="PROSITE" id="PS50033"/>
    </source>
</evidence>
<feature type="domain" description="Ubiquitin-like" evidence="3">
    <location>
        <begin position="308"/>
        <end position="388"/>
    </location>
</feature>
<dbReference type="InterPro" id="IPR036249">
    <property type="entry name" value="Thioredoxin-like_sf"/>
</dbReference>
<evidence type="ECO:0000313" key="6">
    <source>
        <dbReference type="Proteomes" id="UP000251960"/>
    </source>
</evidence>
<feature type="region of interest" description="Disordered" evidence="1">
    <location>
        <begin position="148"/>
        <end position="197"/>
    </location>
</feature>
<accession>A0A3L6F5B3</accession>
<dbReference type="EMBL" id="NCVQ01000005">
    <property type="protein sequence ID" value="PWZ28044.1"/>
    <property type="molecule type" value="Genomic_DNA"/>
</dbReference>
<dbReference type="SUPFAM" id="SSF52833">
    <property type="entry name" value="Thioredoxin-like"/>
    <property type="match status" value="1"/>
</dbReference>
<dbReference type="Gene3D" id="3.10.20.90">
    <property type="entry name" value="Phosphatidylinositol 3-kinase Catalytic Subunit, Chain A, domain 1"/>
    <property type="match status" value="1"/>
</dbReference>
<feature type="compositionally biased region" description="Basic and acidic residues" evidence="1">
    <location>
        <begin position="210"/>
        <end position="222"/>
    </location>
</feature>
<sequence length="534" mass="58074">MERTINSLMYKGSIPDAINQSRREKKLFVVYISGEDEASSSLEQSSLIDENVVEVIGRCCILLHLKQGNVDASQFSAICILLYWRDPQKSVPSISVIGLNGVLLWNHDGYINSENLKESIEKAWAALHLQETAATLLTASLATRNSEPVNSATTVLPAQGGSSTLENPSDLSSQSPDVSGASEVAHSTDLVSQIPNSTALYEPLEINEEEGSKSNSDDKTVEKLGSTSTEFDCDLLDSSRKSNTVSSADSKGEDITPSAKRKNKDDGSHTSIPLEDTPSTLTNKGVSSQSRVEQDKATSFVSVKSDDIQLSIRMPSGNRLEIKLTKQDVLRKVKNFVDENQGNGLDSYDLSLVYPKRVFSEQDMEATLSELGIQNRHAMIVVPHRQSGQVSRRHSSASYDMGVNSGADDVGGNSGAGGYFGYLRTVLSYVNPLSYLRGNTNSSNTELHSVISNHGNYLYISETGHGSGPWSEPRPLGNRGHEVTDADSANTLRRRPRPFGANIHTLGSEDHGPSDERNVFWNGNSTEFGGDDRK</sequence>
<dbReference type="SUPFAM" id="SSF54236">
    <property type="entry name" value="Ubiquitin-like"/>
    <property type="match status" value="1"/>
</dbReference>
<comment type="caution">
    <text evidence="4">The sequence shown here is derived from an EMBL/GenBank/DDBJ whole genome shotgun (WGS) entry which is preliminary data.</text>
</comment>
<dbReference type="InterPro" id="IPR001012">
    <property type="entry name" value="UBX_dom"/>
</dbReference>
<dbReference type="EMBL" id="NCVQ01000005">
    <property type="protein sequence ID" value="PWZ28043.1"/>
    <property type="molecule type" value="Genomic_DNA"/>
</dbReference>
<feature type="compositionally biased region" description="Polar residues" evidence="1">
    <location>
        <begin position="277"/>
        <end position="293"/>
    </location>
</feature>
<dbReference type="PROSITE" id="PS50053">
    <property type="entry name" value="UBIQUITIN_2"/>
    <property type="match status" value="1"/>
</dbReference>
<dbReference type="Pfam" id="PF00789">
    <property type="entry name" value="UBX"/>
    <property type="match status" value="1"/>
</dbReference>
<dbReference type="PANTHER" id="PTHR47770:SF1">
    <property type="entry name" value="PLANT UBX DOMAIN-CONTAINING PROTEIN 11"/>
    <property type="match status" value="1"/>
</dbReference>
<gene>
    <name evidence="4" type="ORF">Zm00014a_044075</name>
</gene>
<evidence type="ECO:0000259" key="3">
    <source>
        <dbReference type="PROSITE" id="PS50053"/>
    </source>
</evidence>
<feature type="region of interest" description="Disordered" evidence="1">
    <location>
        <begin position="468"/>
        <end position="534"/>
    </location>
</feature>
<dbReference type="ExpressionAtlas" id="A0A3L6F436">
    <property type="expression patterns" value="baseline and differential"/>
</dbReference>
<dbReference type="InterPro" id="IPR029071">
    <property type="entry name" value="Ubiquitin-like_domsf"/>
</dbReference>
<dbReference type="AlphaFoldDB" id="A0A3L6F436"/>
<dbReference type="CDD" id="cd01767">
    <property type="entry name" value="UBX"/>
    <property type="match status" value="1"/>
</dbReference>
<dbReference type="SMART" id="SM00166">
    <property type="entry name" value="UBX"/>
    <property type="match status" value="1"/>
</dbReference>
<evidence type="ECO:0000313" key="5">
    <source>
        <dbReference type="EMBL" id="PWZ28044.1"/>
    </source>
</evidence>
<organism evidence="4">
    <name type="scientific">Zea mays</name>
    <name type="common">Maize</name>
    <dbReference type="NCBI Taxonomy" id="4577"/>
    <lineage>
        <taxon>Eukaryota</taxon>
        <taxon>Viridiplantae</taxon>
        <taxon>Streptophyta</taxon>
        <taxon>Embryophyta</taxon>
        <taxon>Tracheophyta</taxon>
        <taxon>Spermatophyta</taxon>
        <taxon>Magnoliopsida</taxon>
        <taxon>Liliopsida</taxon>
        <taxon>Poales</taxon>
        <taxon>Poaceae</taxon>
        <taxon>PACMAD clade</taxon>
        <taxon>Panicoideae</taxon>
        <taxon>Andropogonodae</taxon>
        <taxon>Andropogoneae</taxon>
        <taxon>Tripsacinae</taxon>
        <taxon>Zea</taxon>
    </lineage>
</organism>
<feature type="compositionally biased region" description="Basic and acidic residues" evidence="1">
    <location>
        <begin position="507"/>
        <end position="518"/>
    </location>
</feature>
<dbReference type="Proteomes" id="UP000251960">
    <property type="component" value="Chromosome 4"/>
</dbReference>
<dbReference type="PROSITE" id="PS50033">
    <property type="entry name" value="UBX"/>
    <property type="match status" value="1"/>
</dbReference>
<feature type="domain" description="UBX" evidence="2">
    <location>
        <begin position="303"/>
        <end position="381"/>
    </location>
</feature>
<dbReference type="Pfam" id="PF23187">
    <property type="entry name" value="UBX7_N"/>
    <property type="match status" value="1"/>
</dbReference>
<dbReference type="InterPro" id="IPR000626">
    <property type="entry name" value="Ubiquitin-like_dom"/>
</dbReference>
<feature type="region of interest" description="Disordered" evidence="1">
    <location>
        <begin position="233"/>
        <end position="293"/>
    </location>
</feature>
<protein>
    <submittedName>
        <fullName evidence="5">Plant UBX domain-containing protein 11</fullName>
    </submittedName>
</protein>
<feature type="region of interest" description="Disordered" evidence="1">
    <location>
        <begin position="207"/>
        <end position="226"/>
    </location>
</feature>
<proteinExistence type="predicted"/>
<feature type="compositionally biased region" description="Polar residues" evidence="1">
    <location>
        <begin position="148"/>
        <end position="177"/>
    </location>
</feature>
<evidence type="ECO:0000256" key="1">
    <source>
        <dbReference type="SAM" id="MobiDB-lite"/>
    </source>
</evidence>
<name>A0A3L6F436_MAIZE</name>